<gene>
    <name evidence="2" type="ORF">ACFQZM_24130</name>
</gene>
<reference evidence="3" key="1">
    <citation type="journal article" date="2019" name="Int. J. Syst. Evol. Microbiol.">
        <title>The Global Catalogue of Microorganisms (GCM) 10K type strain sequencing project: providing services to taxonomists for standard genome sequencing and annotation.</title>
        <authorList>
            <consortium name="The Broad Institute Genomics Platform"/>
            <consortium name="The Broad Institute Genome Sequencing Center for Infectious Disease"/>
            <person name="Wu L."/>
            <person name="Ma J."/>
        </authorList>
    </citation>
    <scope>NUCLEOTIDE SEQUENCE [LARGE SCALE GENOMIC DNA]</scope>
    <source>
        <strain evidence="3">JCM 9371</strain>
    </source>
</reference>
<evidence type="ECO:0000256" key="1">
    <source>
        <dbReference type="SAM" id="MobiDB-lite"/>
    </source>
</evidence>
<protein>
    <recommendedName>
        <fullName evidence="4">Phosphoadenosine phosphosulfate reductase</fullName>
    </recommendedName>
</protein>
<comment type="caution">
    <text evidence="2">The sequence shown here is derived from an EMBL/GenBank/DDBJ whole genome shotgun (WGS) entry which is preliminary data.</text>
</comment>
<evidence type="ECO:0000313" key="2">
    <source>
        <dbReference type="EMBL" id="MFD0687604.1"/>
    </source>
</evidence>
<organism evidence="2 3">
    <name type="scientific">Actinomadura fibrosa</name>
    <dbReference type="NCBI Taxonomy" id="111802"/>
    <lineage>
        <taxon>Bacteria</taxon>
        <taxon>Bacillati</taxon>
        <taxon>Actinomycetota</taxon>
        <taxon>Actinomycetes</taxon>
        <taxon>Streptosporangiales</taxon>
        <taxon>Thermomonosporaceae</taxon>
        <taxon>Actinomadura</taxon>
    </lineage>
</organism>
<feature type="compositionally biased region" description="Polar residues" evidence="1">
    <location>
        <begin position="8"/>
        <end position="17"/>
    </location>
</feature>
<proteinExistence type="predicted"/>
<keyword evidence="3" id="KW-1185">Reference proteome</keyword>
<dbReference type="Proteomes" id="UP001597063">
    <property type="component" value="Unassembled WGS sequence"/>
</dbReference>
<name>A0ABW2XPQ1_9ACTN</name>
<evidence type="ECO:0008006" key="4">
    <source>
        <dbReference type="Google" id="ProtNLM"/>
    </source>
</evidence>
<sequence length="166" mass="18951">MATPAARTRSSGISPTPQEAHPCHPQRSRRDGTTETLYGRDIHRANNRRHEPYERITYPLLDLGIRRTDCPRIIRSAGLPVPPKSACWFCPFHRLTTWQDMRRDQPDLFTKACHLENTINNRRATLGKDPVYLTRYNAPLADVTPDTDTLPFDEGDGTCDSGWCFT</sequence>
<accession>A0ABW2XPQ1</accession>
<feature type="region of interest" description="Disordered" evidence="1">
    <location>
        <begin position="1"/>
        <end position="35"/>
    </location>
</feature>
<evidence type="ECO:0000313" key="3">
    <source>
        <dbReference type="Proteomes" id="UP001597063"/>
    </source>
</evidence>
<dbReference type="EMBL" id="JBHTGP010000013">
    <property type="protein sequence ID" value="MFD0687604.1"/>
    <property type="molecule type" value="Genomic_DNA"/>
</dbReference>
<dbReference type="RefSeq" id="WP_207399647.1">
    <property type="nucleotide sequence ID" value="NZ_CAACUY010000022.1"/>
</dbReference>